<name>A0ABM1KGU8_GEKJA</name>
<keyword evidence="4 6" id="KW-1133">Transmembrane helix</keyword>
<dbReference type="PANTHER" id="PTHR19282">
    <property type="entry name" value="TETRASPANIN"/>
    <property type="match status" value="1"/>
</dbReference>
<feature type="transmembrane region" description="Helical" evidence="6">
    <location>
        <begin position="71"/>
        <end position="93"/>
    </location>
</feature>
<comment type="subcellular location">
    <subcellularLocation>
        <location evidence="1">Membrane</location>
        <topology evidence="1">Multi-pass membrane protein</topology>
    </subcellularLocation>
</comment>
<dbReference type="PROSITE" id="PS00421">
    <property type="entry name" value="TM4_1"/>
    <property type="match status" value="1"/>
</dbReference>
<dbReference type="PANTHER" id="PTHR19282:SF261">
    <property type="entry name" value="TETRASPANIN-14"/>
    <property type="match status" value="1"/>
</dbReference>
<evidence type="ECO:0000256" key="3">
    <source>
        <dbReference type="ARBA" id="ARBA00022692"/>
    </source>
</evidence>
<keyword evidence="5 6" id="KW-0472">Membrane</keyword>
<reference evidence="8" key="1">
    <citation type="submission" date="2025-08" db="UniProtKB">
        <authorList>
            <consortium name="RefSeq"/>
        </authorList>
    </citation>
    <scope>IDENTIFICATION</scope>
</reference>
<dbReference type="InterPro" id="IPR018503">
    <property type="entry name" value="Tetraspanin_CS"/>
</dbReference>
<proteinExistence type="inferred from homology"/>
<evidence type="ECO:0000256" key="4">
    <source>
        <dbReference type="ARBA" id="ARBA00022989"/>
    </source>
</evidence>
<evidence type="ECO:0000256" key="1">
    <source>
        <dbReference type="ARBA" id="ARBA00004141"/>
    </source>
</evidence>
<protein>
    <submittedName>
        <fullName evidence="8">Tetraspanin-14</fullName>
    </submittedName>
</protein>
<accession>A0ABM1KGU8</accession>
<dbReference type="GeneID" id="107115692"/>
<dbReference type="Pfam" id="PF00335">
    <property type="entry name" value="Tetraspanin"/>
    <property type="match status" value="1"/>
</dbReference>
<evidence type="ECO:0000313" key="8">
    <source>
        <dbReference type="RefSeq" id="XP_015272935.1"/>
    </source>
</evidence>
<feature type="transmembrane region" description="Helical" evidence="6">
    <location>
        <begin position="99"/>
        <end position="124"/>
    </location>
</feature>
<dbReference type="Proteomes" id="UP000694871">
    <property type="component" value="Unplaced"/>
</dbReference>
<dbReference type="RefSeq" id="XP_015272935.1">
    <property type="nucleotide sequence ID" value="XM_015417449.1"/>
</dbReference>
<dbReference type="PRINTS" id="PR00259">
    <property type="entry name" value="TMFOUR"/>
</dbReference>
<gene>
    <name evidence="8" type="primary">TSPAN14</name>
</gene>
<keyword evidence="7" id="KW-1185">Reference proteome</keyword>
<evidence type="ECO:0000256" key="2">
    <source>
        <dbReference type="ARBA" id="ARBA00006840"/>
    </source>
</evidence>
<organism evidence="7 8">
    <name type="scientific">Gekko japonicus</name>
    <name type="common">Schlegel's Japanese gecko</name>
    <dbReference type="NCBI Taxonomy" id="146911"/>
    <lineage>
        <taxon>Eukaryota</taxon>
        <taxon>Metazoa</taxon>
        <taxon>Chordata</taxon>
        <taxon>Craniata</taxon>
        <taxon>Vertebrata</taxon>
        <taxon>Euteleostomi</taxon>
        <taxon>Lepidosauria</taxon>
        <taxon>Squamata</taxon>
        <taxon>Bifurcata</taxon>
        <taxon>Gekkota</taxon>
        <taxon>Gekkonidae</taxon>
        <taxon>Gekkoninae</taxon>
        <taxon>Gekko</taxon>
    </lineage>
</organism>
<evidence type="ECO:0000256" key="6">
    <source>
        <dbReference type="SAM" id="Phobius"/>
    </source>
</evidence>
<evidence type="ECO:0000313" key="7">
    <source>
        <dbReference type="Proteomes" id="UP000694871"/>
    </source>
</evidence>
<sequence>MEVGYLMKSASEFENLHIVLGQLLVQIPALQLQYNILAGVAFLGVGLWAWSEKGILSDISQMTRLNGFDPVVLVLLVGGVMFILGFAGCIGALRENICLLRFFCGTIVLIFILELVVAVLAFLFQDWVRDQVETFFKNNIKSYRDDIDLQNLIDSLQKIIFGIFLARTLISDIEVVKAGYHF</sequence>
<dbReference type="InterPro" id="IPR018499">
    <property type="entry name" value="Tetraspanin/Peripherin"/>
</dbReference>
<feature type="transmembrane region" description="Helical" evidence="6">
    <location>
        <begin position="32"/>
        <end position="50"/>
    </location>
</feature>
<keyword evidence="3 6" id="KW-0812">Transmembrane</keyword>
<comment type="similarity">
    <text evidence="2">Belongs to the tetraspanin (TM4SF) family.</text>
</comment>
<evidence type="ECO:0000256" key="5">
    <source>
        <dbReference type="ARBA" id="ARBA00023136"/>
    </source>
</evidence>